<name>A0ABR1W255_9PEZI</name>
<dbReference type="InterPro" id="IPR007219">
    <property type="entry name" value="XnlR_reg_dom"/>
</dbReference>
<organism evidence="5 6">
    <name type="scientific">Apiospora saccharicola</name>
    <dbReference type="NCBI Taxonomy" id="335842"/>
    <lineage>
        <taxon>Eukaryota</taxon>
        <taxon>Fungi</taxon>
        <taxon>Dikarya</taxon>
        <taxon>Ascomycota</taxon>
        <taxon>Pezizomycotina</taxon>
        <taxon>Sordariomycetes</taxon>
        <taxon>Xylariomycetidae</taxon>
        <taxon>Amphisphaeriales</taxon>
        <taxon>Apiosporaceae</taxon>
        <taxon>Apiospora</taxon>
    </lineage>
</organism>
<reference evidence="5 6" key="1">
    <citation type="submission" date="2023-01" db="EMBL/GenBank/DDBJ databases">
        <title>Analysis of 21 Apiospora genomes using comparative genomics revels a genus with tremendous synthesis potential of carbohydrate active enzymes and secondary metabolites.</title>
        <authorList>
            <person name="Sorensen T."/>
        </authorList>
    </citation>
    <scope>NUCLEOTIDE SEQUENCE [LARGE SCALE GENOMIC DNA]</scope>
    <source>
        <strain evidence="5 6">CBS 83171</strain>
    </source>
</reference>
<protein>
    <submittedName>
        <fullName evidence="5">Fungal specific transcription factor</fullName>
    </submittedName>
</protein>
<feature type="compositionally biased region" description="Polar residues" evidence="3">
    <location>
        <begin position="31"/>
        <end position="41"/>
    </location>
</feature>
<comment type="subcellular location">
    <subcellularLocation>
        <location evidence="1">Nucleus</location>
    </subcellularLocation>
</comment>
<feature type="region of interest" description="Disordered" evidence="3">
    <location>
        <begin position="535"/>
        <end position="570"/>
    </location>
</feature>
<sequence>MYYQSAKVESPSTTSSAQKRRRLSETAYNEPITTRPSSSTPLAEPGVPGHSSPGYLGPTSFMPVFEEAQTHLLAPSISESVVLPADPSDMPASSTTSHPRESEETMKLCLEILSCIPSRSTSEILFARNVSSNDTWLPGGRLRLARSLYDTFGTSLEGTRRYPHLRDMADILCSNSKTRFFEDHDDPEEYMSAFCGAHMRWESLGILFTYWAFSASVLRDMDLDPIGQDVTTGRQLVIRCTTCVSKCIDICRRLRAHPNTLFVLVCYRYALLESNVSGDASVETWRAHAESVALTTFLGLHCIPRTTPYEPSVSSEVKRRLFACVYNIDKVISSFTGRPPLLNARHVSTPLPLDIDDDILLGERARLLEVARSPEILDERQFSNSKLKAVTIIRARCLMAFIRNDILDISLGQMHGDIAASLRFPEVLVLRLDELEGTALDSATRYSKLLVRLEHLQNLFFIQRLYAKHGQSDRSELLTVSFEMVSLTLYFWTHRDWFRDILGDYEWLVMCYAAPAGGILSMELLSPSPPPPLPTPLVASSSAVDAAAPSHDNATTTTDRRTSSSPSSSAVMADFSFPAKPPPKRSQIIQQLSLLVGFLEWIRPSAPNGQLCQTVARIIRHILDQTLDGLPRGVGPGDDAAPLVDWNTVDFATDVSNYFNFDLLDTFDWL</sequence>
<dbReference type="SMART" id="SM00906">
    <property type="entry name" value="Fungal_trans"/>
    <property type="match status" value="1"/>
</dbReference>
<feature type="region of interest" description="Disordered" evidence="3">
    <location>
        <begin position="82"/>
        <end position="103"/>
    </location>
</feature>
<evidence type="ECO:0000313" key="6">
    <source>
        <dbReference type="Proteomes" id="UP001446871"/>
    </source>
</evidence>
<evidence type="ECO:0000256" key="2">
    <source>
        <dbReference type="ARBA" id="ARBA00023242"/>
    </source>
</evidence>
<evidence type="ECO:0000259" key="4">
    <source>
        <dbReference type="SMART" id="SM00906"/>
    </source>
</evidence>
<feature type="region of interest" description="Disordered" evidence="3">
    <location>
        <begin position="1"/>
        <end position="53"/>
    </location>
</feature>
<dbReference type="Proteomes" id="UP001446871">
    <property type="component" value="Unassembled WGS sequence"/>
</dbReference>
<keyword evidence="2" id="KW-0539">Nucleus</keyword>
<evidence type="ECO:0000313" key="5">
    <source>
        <dbReference type="EMBL" id="KAK8077558.1"/>
    </source>
</evidence>
<feature type="domain" description="Xylanolytic transcriptional activator regulatory" evidence="4">
    <location>
        <begin position="284"/>
        <end position="358"/>
    </location>
</feature>
<dbReference type="PANTHER" id="PTHR31001:SF40">
    <property type="entry name" value="ZN(II)2CYS6 TRANSCRIPTION FACTOR (EUROFUNG)"/>
    <property type="match status" value="1"/>
</dbReference>
<accession>A0ABR1W255</accession>
<keyword evidence="6" id="KW-1185">Reference proteome</keyword>
<evidence type="ECO:0000256" key="1">
    <source>
        <dbReference type="ARBA" id="ARBA00004123"/>
    </source>
</evidence>
<dbReference type="Pfam" id="PF04082">
    <property type="entry name" value="Fungal_trans"/>
    <property type="match status" value="1"/>
</dbReference>
<proteinExistence type="predicted"/>
<dbReference type="EMBL" id="JAQQWM010000002">
    <property type="protein sequence ID" value="KAK8077558.1"/>
    <property type="molecule type" value="Genomic_DNA"/>
</dbReference>
<evidence type="ECO:0000256" key="3">
    <source>
        <dbReference type="SAM" id="MobiDB-lite"/>
    </source>
</evidence>
<dbReference type="InterPro" id="IPR050613">
    <property type="entry name" value="Sec_Metabolite_Reg"/>
</dbReference>
<dbReference type="CDD" id="cd12148">
    <property type="entry name" value="fungal_TF_MHR"/>
    <property type="match status" value="1"/>
</dbReference>
<comment type="caution">
    <text evidence="5">The sequence shown here is derived from an EMBL/GenBank/DDBJ whole genome shotgun (WGS) entry which is preliminary data.</text>
</comment>
<dbReference type="PANTHER" id="PTHR31001">
    <property type="entry name" value="UNCHARACTERIZED TRANSCRIPTIONAL REGULATORY PROTEIN"/>
    <property type="match status" value="1"/>
</dbReference>
<gene>
    <name evidence="5" type="ORF">PG996_003728</name>
</gene>
<feature type="compositionally biased region" description="Low complexity" evidence="3">
    <location>
        <begin position="536"/>
        <end position="550"/>
    </location>
</feature>